<gene>
    <name evidence="4" type="ORF">RED65_15543</name>
</gene>
<comment type="similarity">
    <text evidence="1 3">Belongs to the short-chain dehydrogenases/reductases (SDR) family.</text>
</comment>
<dbReference type="PANTHER" id="PTHR44196">
    <property type="entry name" value="DEHYDROGENASE/REDUCTASE SDR FAMILY MEMBER 7B"/>
    <property type="match status" value="1"/>
</dbReference>
<dbReference type="InterPro" id="IPR036291">
    <property type="entry name" value="NAD(P)-bd_dom_sf"/>
</dbReference>
<dbReference type="GO" id="GO:0016491">
    <property type="term" value="F:oxidoreductase activity"/>
    <property type="evidence" value="ECO:0007669"/>
    <property type="project" value="UniProtKB-KW"/>
</dbReference>
<dbReference type="PROSITE" id="PS00061">
    <property type="entry name" value="ADH_SHORT"/>
    <property type="match status" value="1"/>
</dbReference>
<organism evidence="4 5">
    <name type="scientific">Bermanella marisrubri</name>
    <dbReference type="NCBI Taxonomy" id="207949"/>
    <lineage>
        <taxon>Bacteria</taxon>
        <taxon>Pseudomonadati</taxon>
        <taxon>Pseudomonadota</taxon>
        <taxon>Gammaproteobacteria</taxon>
        <taxon>Oceanospirillales</taxon>
        <taxon>Oceanospirillaceae</taxon>
        <taxon>Bermanella</taxon>
    </lineage>
</organism>
<reference evidence="4 5" key="1">
    <citation type="submission" date="2006-03" db="EMBL/GenBank/DDBJ databases">
        <authorList>
            <person name="Pinhassi J."/>
            <person name="Pedros-Alio C."/>
            <person name="Ferriera S."/>
            <person name="Johnson J."/>
            <person name="Kravitz S."/>
            <person name="Halpern A."/>
            <person name="Remington K."/>
            <person name="Beeson K."/>
            <person name="Tran B."/>
            <person name="Rogers Y.-H."/>
            <person name="Friedman R."/>
            <person name="Venter J.C."/>
        </authorList>
    </citation>
    <scope>NUCLEOTIDE SEQUENCE [LARGE SCALE GENOMIC DNA]</scope>
    <source>
        <strain evidence="4 5">RED65</strain>
    </source>
</reference>
<dbReference type="GO" id="GO:0016020">
    <property type="term" value="C:membrane"/>
    <property type="evidence" value="ECO:0007669"/>
    <property type="project" value="TreeGrafter"/>
</dbReference>
<name>Q1N298_9GAMM</name>
<keyword evidence="5" id="KW-1185">Reference proteome</keyword>
<keyword evidence="2" id="KW-0560">Oxidoreductase</keyword>
<dbReference type="InterPro" id="IPR002347">
    <property type="entry name" value="SDR_fam"/>
</dbReference>
<dbReference type="Pfam" id="PF00106">
    <property type="entry name" value="adh_short"/>
    <property type="match status" value="1"/>
</dbReference>
<evidence type="ECO:0000256" key="2">
    <source>
        <dbReference type="ARBA" id="ARBA00023002"/>
    </source>
</evidence>
<evidence type="ECO:0000256" key="3">
    <source>
        <dbReference type="RuleBase" id="RU000363"/>
    </source>
</evidence>
<evidence type="ECO:0000256" key="1">
    <source>
        <dbReference type="ARBA" id="ARBA00006484"/>
    </source>
</evidence>
<comment type="caution">
    <text evidence="4">The sequence shown here is derived from an EMBL/GenBank/DDBJ whole genome shotgun (WGS) entry which is preliminary data.</text>
</comment>
<dbReference type="HOGENOM" id="CLU_010194_2_1_6"/>
<evidence type="ECO:0000313" key="5">
    <source>
        <dbReference type="Proteomes" id="UP000004263"/>
    </source>
</evidence>
<dbReference type="PANTHER" id="PTHR44196:SF1">
    <property type="entry name" value="DEHYDROGENASE_REDUCTASE SDR FAMILY MEMBER 7B"/>
    <property type="match status" value="1"/>
</dbReference>
<dbReference type="Gene3D" id="3.40.50.720">
    <property type="entry name" value="NAD(P)-binding Rossmann-like Domain"/>
    <property type="match status" value="1"/>
</dbReference>
<dbReference type="Proteomes" id="UP000004263">
    <property type="component" value="Unassembled WGS sequence"/>
</dbReference>
<dbReference type="AlphaFoldDB" id="Q1N298"/>
<proteinExistence type="inferred from homology"/>
<dbReference type="EMBL" id="AAQH01000008">
    <property type="protein sequence ID" value="EAT12266.1"/>
    <property type="molecule type" value="Genomic_DNA"/>
</dbReference>
<sequence length="265" mass="29386">MQKASSKIVLITGAASGLGLEMSKVFIKKGHQVIMVDLQIDKLKQEAKELGVNAFAYELDLTNGDSVSQLVDDITKQFKTLDVLVNNAGITHRSLAEQTDIKVIEKVMAVDYLGPVRLAQSCLPLLSESKGDVINIGSMAGWMPVLGRAGYCAAKSALHQYFEVMRCEVSRLNVSVLMVYPSFLDTPIETNALSGNGEKAKHKRSMIGRMGNPSELAERIYEAYEERKERLFPDTFTFIASILYKIAPKIFLRAMTKKFASELEQ</sequence>
<dbReference type="SUPFAM" id="SSF51735">
    <property type="entry name" value="NAD(P)-binding Rossmann-fold domains"/>
    <property type="match status" value="1"/>
</dbReference>
<dbReference type="OrthoDB" id="9775296at2"/>
<dbReference type="STRING" id="207949.RED65_15543"/>
<dbReference type="PRINTS" id="PR00081">
    <property type="entry name" value="GDHRDH"/>
</dbReference>
<evidence type="ECO:0000313" key="4">
    <source>
        <dbReference type="EMBL" id="EAT12266.1"/>
    </source>
</evidence>
<accession>Q1N298</accession>
<dbReference type="InterPro" id="IPR020904">
    <property type="entry name" value="Sc_DH/Rdtase_CS"/>
</dbReference>
<dbReference type="PRINTS" id="PR00080">
    <property type="entry name" value="SDRFAMILY"/>
</dbReference>
<dbReference type="RefSeq" id="WP_007018318.1">
    <property type="nucleotide sequence ID" value="NZ_CH724116.1"/>
</dbReference>
<protein>
    <submittedName>
        <fullName evidence="4">Short chain dehydrogenase</fullName>
    </submittedName>
</protein>